<accession>A0ABQ1Q5F8</accession>
<gene>
    <name evidence="1" type="ORF">GCM10011389_21270</name>
</gene>
<dbReference type="EMBL" id="BMIN01000008">
    <property type="protein sequence ID" value="GGD13398.1"/>
    <property type="molecule type" value="Genomic_DNA"/>
</dbReference>
<reference evidence="2" key="1">
    <citation type="journal article" date="2019" name="Int. J. Syst. Evol. Microbiol.">
        <title>The Global Catalogue of Microorganisms (GCM) 10K type strain sequencing project: providing services to taxonomists for standard genome sequencing and annotation.</title>
        <authorList>
            <consortium name="The Broad Institute Genomics Platform"/>
            <consortium name="The Broad Institute Genome Sequencing Center for Infectious Disease"/>
            <person name="Wu L."/>
            <person name="Ma J."/>
        </authorList>
    </citation>
    <scope>NUCLEOTIDE SEQUENCE [LARGE SCALE GENOMIC DNA]</scope>
    <source>
        <strain evidence="2">CGMCC 1.15353</strain>
    </source>
</reference>
<dbReference type="Proteomes" id="UP000642571">
    <property type="component" value="Unassembled WGS sequence"/>
</dbReference>
<proteinExistence type="predicted"/>
<organism evidence="1 2">
    <name type="scientific">Pontibacillus salipaludis</name>
    <dbReference type="NCBI Taxonomy" id="1697394"/>
    <lineage>
        <taxon>Bacteria</taxon>
        <taxon>Bacillati</taxon>
        <taxon>Bacillota</taxon>
        <taxon>Bacilli</taxon>
        <taxon>Bacillales</taxon>
        <taxon>Bacillaceae</taxon>
        <taxon>Pontibacillus</taxon>
    </lineage>
</organism>
<evidence type="ECO:0000313" key="2">
    <source>
        <dbReference type="Proteomes" id="UP000642571"/>
    </source>
</evidence>
<name>A0ABQ1Q5F8_9BACI</name>
<sequence length="57" mass="6641">MQDSEFQMFTYIDILFINMQGGGVGIEEETNISHRYYSVNPNAYPYLHDKFISTSLD</sequence>
<keyword evidence="2" id="KW-1185">Reference proteome</keyword>
<protein>
    <submittedName>
        <fullName evidence="1">Uncharacterized protein</fullName>
    </submittedName>
</protein>
<comment type="caution">
    <text evidence="1">The sequence shown here is derived from an EMBL/GenBank/DDBJ whole genome shotgun (WGS) entry which is preliminary data.</text>
</comment>
<evidence type="ECO:0000313" key="1">
    <source>
        <dbReference type="EMBL" id="GGD13398.1"/>
    </source>
</evidence>